<evidence type="ECO:0000313" key="3">
    <source>
        <dbReference type="Proteomes" id="UP000078512"/>
    </source>
</evidence>
<reference evidence="2 3" key="1">
    <citation type="submission" date="2016-05" db="EMBL/GenBank/DDBJ databases">
        <title>Genome sequencing reveals origins of a unique bacterial endosymbiosis in the earliest lineages of terrestrial Fungi.</title>
        <authorList>
            <consortium name="DOE Joint Genome Institute"/>
            <person name="Uehling J."/>
            <person name="Gryganskyi A."/>
            <person name="Hameed K."/>
            <person name="Tschaplinski T."/>
            <person name="Misztal P."/>
            <person name="Wu S."/>
            <person name="Desiro A."/>
            <person name="Vande Pol N."/>
            <person name="Du Z.-Y."/>
            <person name="Zienkiewicz A."/>
            <person name="Zienkiewicz K."/>
            <person name="Morin E."/>
            <person name="Tisserant E."/>
            <person name="Splivallo R."/>
            <person name="Hainaut M."/>
            <person name="Henrissat B."/>
            <person name="Ohm R."/>
            <person name="Kuo A."/>
            <person name="Yan J."/>
            <person name="Lipzen A."/>
            <person name="Nolan M."/>
            <person name="Labutti K."/>
            <person name="Barry K."/>
            <person name="Goldstein A."/>
            <person name="Labbe J."/>
            <person name="Schadt C."/>
            <person name="Tuskan G."/>
            <person name="Grigoriev I."/>
            <person name="Martin F."/>
            <person name="Vilgalys R."/>
            <person name="Bonito G."/>
        </authorList>
    </citation>
    <scope>NUCLEOTIDE SEQUENCE [LARGE SCALE GENOMIC DNA]</scope>
    <source>
        <strain evidence="2 3">AG-77</strain>
    </source>
</reference>
<keyword evidence="1" id="KW-0732">Signal</keyword>
<dbReference type="Proteomes" id="UP000078512">
    <property type="component" value="Unassembled WGS sequence"/>
</dbReference>
<keyword evidence="3" id="KW-1185">Reference proteome</keyword>
<evidence type="ECO:0000313" key="2">
    <source>
        <dbReference type="EMBL" id="OAQ25116.1"/>
    </source>
</evidence>
<accession>A0A197JKT5</accession>
<evidence type="ECO:0000256" key="1">
    <source>
        <dbReference type="SAM" id="SignalP"/>
    </source>
</evidence>
<gene>
    <name evidence="2" type="ORF">K457DRAFT_141453</name>
</gene>
<sequence>MTRIFPLVTVFAMLATLCLSTTSAVPVEVPVTNELAECVQGKWEKVRTILSELTPEDKVNSPDLFKNGAPITTAPSLEELKAGLEMFKEDDSKNFVDFLTFLDCSPN</sequence>
<dbReference type="EMBL" id="KV442083">
    <property type="protein sequence ID" value="OAQ25116.1"/>
    <property type="molecule type" value="Genomic_DNA"/>
</dbReference>
<dbReference type="OrthoDB" id="2418782at2759"/>
<organism evidence="2 3">
    <name type="scientific">Linnemannia elongata AG-77</name>
    <dbReference type="NCBI Taxonomy" id="1314771"/>
    <lineage>
        <taxon>Eukaryota</taxon>
        <taxon>Fungi</taxon>
        <taxon>Fungi incertae sedis</taxon>
        <taxon>Mucoromycota</taxon>
        <taxon>Mortierellomycotina</taxon>
        <taxon>Mortierellomycetes</taxon>
        <taxon>Mortierellales</taxon>
        <taxon>Mortierellaceae</taxon>
        <taxon>Linnemannia</taxon>
    </lineage>
</organism>
<feature type="signal peptide" evidence="1">
    <location>
        <begin position="1"/>
        <end position="24"/>
    </location>
</feature>
<feature type="chain" id="PRO_5008276045" evidence="1">
    <location>
        <begin position="25"/>
        <end position="107"/>
    </location>
</feature>
<name>A0A197JKT5_9FUNG</name>
<dbReference type="AlphaFoldDB" id="A0A197JKT5"/>
<protein>
    <submittedName>
        <fullName evidence="2">Uncharacterized protein</fullName>
    </submittedName>
</protein>
<proteinExistence type="predicted"/>